<keyword evidence="3" id="KW-1185">Reference proteome</keyword>
<organism evidence="2 3">
    <name type="scientific">Portunus trituberculatus</name>
    <name type="common">Swimming crab</name>
    <name type="synonym">Neptunus trituberculatus</name>
    <dbReference type="NCBI Taxonomy" id="210409"/>
    <lineage>
        <taxon>Eukaryota</taxon>
        <taxon>Metazoa</taxon>
        <taxon>Ecdysozoa</taxon>
        <taxon>Arthropoda</taxon>
        <taxon>Crustacea</taxon>
        <taxon>Multicrustacea</taxon>
        <taxon>Malacostraca</taxon>
        <taxon>Eumalacostraca</taxon>
        <taxon>Eucarida</taxon>
        <taxon>Decapoda</taxon>
        <taxon>Pleocyemata</taxon>
        <taxon>Brachyura</taxon>
        <taxon>Eubrachyura</taxon>
        <taxon>Portunoidea</taxon>
        <taxon>Portunidae</taxon>
        <taxon>Portuninae</taxon>
        <taxon>Portunus</taxon>
    </lineage>
</organism>
<dbReference type="AlphaFoldDB" id="A0A5B7H485"/>
<reference evidence="2 3" key="1">
    <citation type="submission" date="2019-05" db="EMBL/GenBank/DDBJ databases">
        <title>Another draft genome of Portunus trituberculatus and its Hox gene families provides insights of decapod evolution.</title>
        <authorList>
            <person name="Jeong J.-H."/>
            <person name="Song I."/>
            <person name="Kim S."/>
            <person name="Choi T."/>
            <person name="Kim D."/>
            <person name="Ryu S."/>
            <person name="Kim W."/>
        </authorList>
    </citation>
    <scope>NUCLEOTIDE SEQUENCE [LARGE SCALE GENOMIC DNA]</scope>
    <source>
        <tissue evidence="2">Muscle</tissue>
    </source>
</reference>
<feature type="signal peptide" evidence="1">
    <location>
        <begin position="1"/>
        <end position="15"/>
    </location>
</feature>
<comment type="caution">
    <text evidence="2">The sequence shown here is derived from an EMBL/GenBank/DDBJ whole genome shotgun (WGS) entry which is preliminary data.</text>
</comment>
<proteinExistence type="predicted"/>
<dbReference type="EMBL" id="VSRR010025495">
    <property type="protein sequence ID" value="MPC66910.1"/>
    <property type="molecule type" value="Genomic_DNA"/>
</dbReference>
<evidence type="ECO:0000256" key="1">
    <source>
        <dbReference type="SAM" id="SignalP"/>
    </source>
</evidence>
<sequence>MNVAASSILAPLCLALCTHIYESRVQCATGPPKACNKRKESTKDHVLTIIYLYVILSIRNCENCSLVITFVVQEGI</sequence>
<evidence type="ECO:0000313" key="3">
    <source>
        <dbReference type="Proteomes" id="UP000324222"/>
    </source>
</evidence>
<evidence type="ECO:0008006" key="4">
    <source>
        <dbReference type="Google" id="ProtNLM"/>
    </source>
</evidence>
<name>A0A5B7H485_PORTR</name>
<protein>
    <recommendedName>
        <fullName evidence="4">Secreted protein</fullName>
    </recommendedName>
</protein>
<evidence type="ECO:0000313" key="2">
    <source>
        <dbReference type="EMBL" id="MPC66910.1"/>
    </source>
</evidence>
<feature type="chain" id="PRO_5022761600" description="Secreted protein" evidence="1">
    <location>
        <begin position="16"/>
        <end position="76"/>
    </location>
</feature>
<dbReference type="Proteomes" id="UP000324222">
    <property type="component" value="Unassembled WGS sequence"/>
</dbReference>
<keyword evidence="1" id="KW-0732">Signal</keyword>
<accession>A0A5B7H485</accession>
<gene>
    <name evidence="2" type="ORF">E2C01_061065</name>
</gene>